<dbReference type="CDD" id="cd08551">
    <property type="entry name" value="Fe-ADH"/>
    <property type="match status" value="1"/>
</dbReference>
<evidence type="ECO:0000256" key="3">
    <source>
        <dbReference type="ARBA" id="ARBA00023002"/>
    </source>
</evidence>
<dbReference type="Proteomes" id="UP001055460">
    <property type="component" value="Plasmid pB"/>
</dbReference>
<keyword evidence="4" id="KW-0520">NAD</keyword>
<reference evidence="8" key="1">
    <citation type="submission" date="2022-06" db="EMBL/GenBank/DDBJ databases">
        <title>Physiological and biochemical characterization and genomic elucidation of a strain of the genus Ensifer adhaerens M8 that combines arsenic oxidation and chromium reduction.</title>
        <authorList>
            <person name="Li X."/>
            <person name="Yu c."/>
        </authorList>
    </citation>
    <scope>NUCLEOTIDE SEQUENCE</scope>
    <source>
        <strain evidence="8">M8</strain>
        <plasmid evidence="8">pB</plasmid>
    </source>
</reference>
<comment type="similarity">
    <text evidence="2">Belongs to the iron-containing alcohol dehydrogenase family.</text>
</comment>
<accession>A0A9Q8YGD8</accession>
<name>A0A9Q8YGD8_ENSAD</name>
<dbReference type="Gene3D" id="3.40.50.1970">
    <property type="match status" value="1"/>
</dbReference>
<evidence type="ECO:0000256" key="2">
    <source>
        <dbReference type="ARBA" id="ARBA00007358"/>
    </source>
</evidence>
<dbReference type="AlphaFoldDB" id="A0A9Q8YGD8"/>
<dbReference type="InterPro" id="IPR018211">
    <property type="entry name" value="ADH_Fe_CS"/>
</dbReference>
<keyword evidence="3" id="KW-0560">Oxidoreductase</keyword>
<evidence type="ECO:0000313" key="9">
    <source>
        <dbReference type="Proteomes" id="UP001055460"/>
    </source>
</evidence>
<dbReference type="SUPFAM" id="SSF56796">
    <property type="entry name" value="Dehydroquinate synthase-like"/>
    <property type="match status" value="1"/>
</dbReference>
<comment type="catalytic activity">
    <reaction evidence="5">
        <text>a primary alcohol + NAD(+) = an aldehyde + NADH + H(+)</text>
        <dbReference type="Rhea" id="RHEA:10736"/>
        <dbReference type="ChEBI" id="CHEBI:15378"/>
        <dbReference type="ChEBI" id="CHEBI:15734"/>
        <dbReference type="ChEBI" id="CHEBI:17478"/>
        <dbReference type="ChEBI" id="CHEBI:57540"/>
        <dbReference type="ChEBI" id="CHEBI:57945"/>
        <dbReference type="EC" id="1.1.1.1"/>
    </reaction>
</comment>
<dbReference type="Pfam" id="PF00465">
    <property type="entry name" value="Fe-ADH"/>
    <property type="match status" value="1"/>
</dbReference>
<dbReference type="RefSeq" id="WP_089046184.1">
    <property type="nucleotide sequence ID" value="NZ_CAXURO020000003.1"/>
</dbReference>
<geneLocation type="plasmid" evidence="8 9">
    <name>pB</name>
</geneLocation>
<evidence type="ECO:0000256" key="5">
    <source>
        <dbReference type="ARBA" id="ARBA00049243"/>
    </source>
</evidence>
<evidence type="ECO:0000259" key="7">
    <source>
        <dbReference type="Pfam" id="PF25137"/>
    </source>
</evidence>
<dbReference type="PROSITE" id="PS00913">
    <property type="entry name" value="ADH_IRON_1"/>
    <property type="match status" value="1"/>
</dbReference>
<evidence type="ECO:0000259" key="6">
    <source>
        <dbReference type="Pfam" id="PF00465"/>
    </source>
</evidence>
<gene>
    <name evidence="8" type="ORF">NE863_29895</name>
</gene>
<dbReference type="InterPro" id="IPR001670">
    <property type="entry name" value="ADH_Fe/GldA"/>
</dbReference>
<proteinExistence type="inferred from homology"/>
<protein>
    <submittedName>
        <fullName evidence="8">Iron-containing alcohol dehydrogenase</fullName>
    </submittedName>
</protein>
<dbReference type="InterPro" id="IPR056798">
    <property type="entry name" value="ADH_Fe_C"/>
</dbReference>
<dbReference type="Gene3D" id="1.20.1090.10">
    <property type="entry name" value="Dehydroquinate synthase-like - alpha domain"/>
    <property type="match status" value="1"/>
</dbReference>
<dbReference type="EMBL" id="CP098809">
    <property type="protein sequence ID" value="USJ28066.1"/>
    <property type="molecule type" value="Genomic_DNA"/>
</dbReference>
<feature type="domain" description="Fe-containing alcohol dehydrogenase-like C-terminal" evidence="7">
    <location>
        <begin position="181"/>
        <end position="372"/>
    </location>
</feature>
<feature type="domain" description="Alcohol dehydrogenase iron-type/glycerol dehydrogenase GldA" evidence="6">
    <location>
        <begin position="11"/>
        <end position="170"/>
    </location>
</feature>
<keyword evidence="8" id="KW-0614">Plasmid</keyword>
<dbReference type="PANTHER" id="PTHR11496:SF102">
    <property type="entry name" value="ALCOHOL DEHYDROGENASE 4"/>
    <property type="match status" value="1"/>
</dbReference>
<organism evidence="8 9">
    <name type="scientific">Ensifer adhaerens</name>
    <name type="common">Sinorhizobium morelense</name>
    <dbReference type="NCBI Taxonomy" id="106592"/>
    <lineage>
        <taxon>Bacteria</taxon>
        <taxon>Pseudomonadati</taxon>
        <taxon>Pseudomonadota</taxon>
        <taxon>Alphaproteobacteria</taxon>
        <taxon>Hyphomicrobiales</taxon>
        <taxon>Rhizobiaceae</taxon>
        <taxon>Sinorhizobium/Ensifer group</taxon>
        <taxon>Ensifer</taxon>
    </lineage>
</organism>
<dbReference type="PANTHER" id="PTHR11496">
    <property type="entry name" value="ALCOHOL DEHYDROGENASE"/>
    <property type="match status" value="1"/>
</dbReference>
<sequence length="372" mass="38676">MTIAPITLYQPRRLAVGAGTIAEVGAWAADARSVLVIATPITAGFVDRLKLSGRVAVFDAIPGEPDVDTLDAALDFARQNSPDLIVGLGGGSVLDVAKLVAVLWDSEQTLADVAGPNRVLGRNTRLAQVATTAGTGSEAGIRSLITDPAKGNKIAVESAHMIADLAVLDPELTYSVPPAVTAATGVDAMAHCVEAFTNRRAHPMIDGFARMGFKLVGKHLARAVRDGADTEAREGMMLASYYGGICLGPVNTAAGHAIAYPLGTRLRLPHGLANAIIFPHVLAFNQPVAAAKTAEVAKALGLGEDLSSQELLGAARGFCRDLGIEMSLAAHGASADDLPLYASEAHANRRLMDNNPSDMSVEDVLAVYKAAF</sequence>
<evidence type="ECO:0000313" key="8">
    <source>
        <dbReference type="EMBL" id="USJ28066.1"/>
    </source>
</evidence>
<evidence type="ECO:0000256" key="4">
    <source>
        <dbReference type="ARBA" id="ARBA00023027"/>
    </source>
</evidence>
<evidence type="ECO:0000256" key="1">
    <source>
        <dbReference type="ARBA" id="ARBA00001962"/>
    </source>
</evidence>
<dbReference type="FunFam" id="3.40.50.1970:FF:000003">
    <property type="entry name" value="Alcohol dehydrogenase, iron-containing"/>
    <property type="match status" value="1"/>
</dbReference>
<dbReference type="Pfam" id="PF25137">
    <property type="entry name" value="ADH_Fe_C"/>
    <property type="match status" value="1"/>
</dbReference>
<dbReference type="GO" id="GO:0046872">
    <property type="term" value="F:metal ion binding"/>
    <property type="evidence" value="ECO:0007669"/>
    <property type="project" value="InterPro"/>
</dbReference>
<dbReference type="InterPro" id="IPR039697">
    <property type="entry name" value="Alcohol_dehydrogenase_Fe"/>
</dbReference>
<comment type="cofactor">
    <cofactor evidence="1">
        <name>Fe cation</name>
        <dbReference type="ChEBI" id="CHEBI:24875"/>
    </cofactor>
</comment>
<dbReference type="GO" id="GO:0004022">
    <property type="term" value="F:alcohol dehydrogenase (NAD+) activity"/>
    <property type="evidence" value="ECO:0007669"/>
    <property type="project" value="UniProtKB-EC"/>
</dbReference>